<comment type="caution">
    <text evidence="1">The sequence shown here is derived from an EMBL/GenBank/DDBJ whole genome shotgun (WGS) entry which is preliminary data.</text>
</comment>
<dbReference type="AlphaFoldDB" id="A0A9P6EGD7"/>
<evidence type="ECO:0000313" key="2">
    <source>
        <dbReference type="Proteomes" id="UP000807306"/>
    </source>
</evidence>
<reference evidence="1" key="1">
    <citation type="submission" date="2020-11" db="EMBL/GenBank/DDBJ databases">
        <authorList>
            <consortium name="DOE Joint Genome Institute"/>
            <person name="Ahrendt S."/>
            <person name="Riley R."/>
            <person name="Andreopoulos W."/>
            <person name="Labutti K."/>
            <person name="Pangilinan J."/>
            <person name="Ruiz-Duenas F.J."/>
            <person name="Barrasa J.M."/>
            <person name="Sanchez-Garcia M."/>
            <person name="Camarero S."/>
            <person name="Miyauchi S."/>
            <person name="Serrano A."/>
            <person name="Linde D."/>
            <person name="Babiker R."/>
            <person name="Drula E."/>
            <person name="Ayuso-Fernandez I."/>
            <person name="Pacheco R."/>
            <person name="Padilla G."/>
            <person name="Ferreira P."/>
            <person name="Barriuso J."/>
            <person name="Kellner H."/>
            <person name="Castanera R."/>
            <person name="Alfaro M."/>
            <person name="Ramirez L."/>
            <person name="Pisabarro A.G."/>
            <person name="Kuo A."/>
            <person name="Tritt A."/>
            <person name="Lipzen A."/>
            <person name="He G."/>
            <person name="Yan M."/>
            <person name="Ng V."/>
            <person name="Cullen D."/>
            <person name="Martin F."/>
            <person name="Rosso M.-N."/>
            <person name="Henrissat B."/>
            <person name="Hibbett D."/>
            <person name="Martinez A.T."/>
            <person name="Grigoriev I.V."/>
        </authorList>
    </citation>
    <scope>NUCLEOTIDE SEQUENCE</scope>
    <source>
        <strain evidence="1">CBS 506.95</strain>
    </source>
</reference>
<evidence type="ECO:0000313" key="1">
    <source>
        <dbReference type="EMBL" id="KAF9528570.1"/>
    </source>
</evidence>
<keyword evidence="2" id="KW-1185">Reference proteome</keyword>
<organism evidence="1 2">
    <name type="scientific">Crepidotus variabilis</name>
    <dbReference type="NCBI Taxonomy" id="179855"/>
    <lineage>
        <taxon>Eukaryota</taxon>
        <taxon>Fungi</taxon>
        <taxon>Dikarya</taxon>
        <taxon>Basidiomycota</taxon>
        <taxon>Agaricomycotina</taxon>
        <taxon>Agaricomycetes</taxon>
        <taxon>Agaricomycetidae</taxon>
        <taxon>Agaricales</taxon>
        <taxon>Agaricineae</taxon>
        <taxon>Crepidotaceae</taxon>
        <taxon>Crepidotus</taxon>
    </lineage>
</organism>
<proteinExistence type="predicted"/>
<accession>A0A9P6EGD7</accession>
<gene>
    <name evidence="1" type="ORF">CPB83DRAFT_766688</name>
</gene>
<dbReference type="Proteomes" id="UP000807306">
    <property type="component" value="Unassembled WGS sequence"/>
</dbReference>
<dbReference type="OrthoDB" id="3270451at2759"/>
<sequence length="304" mass="34138">MRPGGLHCAYTPEDTICHGSHFYCPAALQATLASLVHGFIFHAYITNISHPETRVLLRRILHFYHRGLIQKAYMTTDQAHLPQLGHSLRHEIDIDEVLNLLSACAIVFFANVLDPRTYTPPGMEEGTIATEKQSQIMEAYDTNDITPDEREGICEARGAVRDIFSWFRQRFTISRPGLENSVDLPSRYLLHLARLILRYKYAAEINEVASAAAFDVGELERQVENTLMLDDSAWDLWLSTCHGAWLDKEMMNRVNVDVRLDEPSTAGASADGALNMETDDLTQEDGEVGDFSVHLGGRCDFPGK</sequence>
<dbReference type="EMBL" id="MU157852">
    <property type="protein sequence ID" value="KAF9528570.1"/>
    <property type="molecule type" value="Genomic_DNA"/>
</dbReference>
<protein>
    <submittedName>
        <fullName evidence="1">Uncharacterized protein</fullName>
    </submittedName>
</protein>
<name>A0A9P6EGD7_9AGAR</name>